<protein>
    <submittedName>
        <fullName evidence="1">Uncharacterized protein</fullName>
    </submittedName>
</protein>
<evidence type="ECO:0000313" key="2">
    <source>
        <dbReference type="Proteomes" id="UP000516349"/>
    </source>
</evidence>
<dbReference type="AlphaFoldDB" id="A0A7H1NTT8"/>
<sequence>MNTTHQPSHGELLVQYHYAIMAEDTLKIQEIKNQILSRLEINNGPITQGELDQHGELSKFYSIDDKFEERFIASDIDEIMSHAKPGKTYTLYRFVYVGCGITARLKNTVGENYKYYINYATEGWHEFFPESLL</sequence>
<evidence type="ECO:0000313" key="1">
    <source>
        <dbReference type="EMBL" id="QNT79198.1"/>
    </source>
</evidence>
<name>A0A7H1NTT8_9PROT</name>
<organism evidence="1 2">
    <name type="scientific">Entomobacter blattae</name>
    <dbReference type="NCBI Taxonomy" id="2762277"/>
    <lineage>
        <taxon>Bacteria</taxon>
        <taxon>Pseudomonadati</taxon>
        <taxon>Pseudomonadota</taxon>
        <taxon>Alphaproteobacteria</taxon>
        <taxon>Acetobacterales</taxon>
        <taxon>Acetobacteraceae</taxon>
        <taxon>Entomobacter</taxon>
    </lineage>
</organism>
<reference evidence="1 2" key="1">
    <citation type="submission" date="2020-08" db="EMBL/GenBank/DDBJ databases">
        <title>Complete genome sequence of Entomobacter blattae G55GP.</title>
        <authorList>
            <person name="Poehlein A."/>
            <person name="Guzman J."/>
            <person name="Daniel R."/>
            <person name="Vilcinskas A."/>
        </authorList>
    </citation>
    <scope>NUCLEOTIDE SEQUENCE [LARGE SCALE GENOMIC DNA]</scope>
    <source>
        <strain evidence="1 2">G55GP</strain>
    </source>
</reference>
<proteinExistence type="predicted"/>
<dbReference type="EMBL" id="CP060244">
    <property type="protein sequence ID" value="QNT79198.1"/>
    <property type="molecule type" value="Genomic_DNA"/>
</dbReference>
<dbReference type="RefSeq" id="WP_203413379.1">
    <property type="nucleotide sequence ID" value="NZ_CP060244.1"/>
</dbReference>
<gene>
    <name evidence="1" type="ORF">JGUZn3_19930</name>
</gene>
<dbReference type="Proteomes" id="UP000516349">
    <property type="component" value="Chromosome"/>
</dbReference>
<keyword evidence="2" id="KW-1185">Reference proteome</keyword>
<accession>A0A7H1NTT8</accession>
<dbReference type="KEGG" id="ebla:JGUZn3_19930"/>